<organism evidence="1 2">
    <name type="scientific">Paraglomus occultum</name>
    <dbReference type="NCBI Taxonomy" id="144539"/>
    <lineage>
        <taxon>Eukaryota</taxon>
        <taxon>Fungi</taxon>
        <taxon>Fungi incertae sedis</taxon>
        <taxon>Mucoromycota</taxon>
        <taxon>Glomeromycotina</taxon>
        <taxon>Glomeromycetes</taxon>
        <taxon>Paraglomerales</taxon>
        <taxon>Paraglomeraceae</taxon>
        <taxon>Paraglomus</taxon>
    </lineage>
</organism>
<comment type="caution">
    <text evidence="1">The sequence shown here is derived from an EMBL/GenBank/DDBJ whole genome shotgun (WGS) entry which is preliminary data.</text>
</comment>
<sequence>MSEPSNNYAGFYNAVEGFDSNQMGINLQAEPPTQTFRSHATSLPLHSNVHMNTMPYENIGSRMTLYPSVSYYGPLPDVDVSMNEQLNIPSRNQVETHRNSSCSLCGSSNEFFGTIKSQSIVHTFTQVRTQFNEPEYAIIREVRIQLVLGKVPTKASFGQVMALTQQ</sequence>
<accession>A0A9N9D9P9</accession>
<dbReference type="AlphaFoldDB" id="A0A9N9D9P9"/>
<dbReference type="EMBL" id="CAJVPJ010002708">
    <property type="protein sequence ID" value="CAG8627619.1"/>
    <property type="molecule type" value="Genomic_DNA"/>
</dbReference>
<proteinExistence type="predicted"/>
<keyword evidence="2" id="KW-1185">Reference proteome</keyword>
<gene>
    <name evidence="1" type="ORF">POCULU_LOCUS8728</name>
</gene>
<evidence type="ECO:0000313" key="1">
    <source>
        <dbReference type="EMBL" id="CAG8627619.1"/>
    </source>
</evidence>
<name>A0A9N9D9P9_9GLOM</name>
<reference evidence="1" key="1">
    <citation type="submission" date="2021-06" db="EMBL/GenBank/DDBJ databases">
        <authorList>
            <person name="Kallberg Y."/>
            <person name="Tangrot J."/>
            <person name="Rosling A."/>
        </authorList>
    </citation>
    <scope>NUCLEOTIDE SEQUENCE</scope>
    <source>
        <strain evidence="1">IA702</strain>
    </source>
</reference>
<evidence type="ECO:0000313" key="2">
    <source>
        <dbReference type="Proteomes" id="UP000789572"/>
    </source>
</evidence>
<protein>
    <submittedName>
        <fullName evidence="1">3276_t:CDS:1</fullName>
    </submittedName>
</protein>
<dbReference type="Proteomes" id="UP000789572">
    <property type="component" value="Unassembled WGS sequence"/>
</dbReference>